<evidence type="ECO:0000256" key="4">
    <source>
        <dbReference type="ARBA" id="ARBA00022679"/>
    </source>
</evidence>
<feature type="compositionally biased region" description="Low complexity" evidence="5">
    <location>
        <begin position="77"/>
        <end position="94"/>
    </location>
</feature>
<protein>
    <submittedName>
        <fullName evidence="7">Uncharacterized protein</fullName>
    </submittedName>
</protein>
<evidence type="ECO:0000256" key="3">
    <source>
        <dbReference type="ARBA" id="ARBA00022603"/>
    </source>
</evidence>
<organism evidence="7 8">
    <name type="scientific">Skeletonema marinoi</name>
    <dbReference type="NCBI Taxonomy" id="267567"/>
    <lineage>
        <taxon>Eukaryota</taxon>
        <taxon>Sar</taxon>
        <taxon>Stramenopiles</taxon>
        <taxon>Ochrophyta</taxon>
        <taxon>Bacillariophyta</taxon>
        <taxon>Coscinodiscophyceae</taxon>
        <taxon>Thalassiosirophycidae</taxon>
        <taxon>Thalassiosirales</taxon>
        <taxon>Skeletonemataceae</taxon>
        <taxon>Skeletonema</taxon>
        <taxon>Skeletonema marinoi-dohrnii complex</taxon>
    </lineage>
</organism>
<feature type="region of interest" description="Disordered" evidence="5">
    <location>
        <begin position="63"/>
        <end position="94"/>
    </location>
</feature>
<keyword evidence="2" id="KW-0963">Cytoplasm</keyword>
<dbReference type="Pfam" id="PF10237">
    <property type="entry name" value="N6-adenineMlase"/>
    <property type="match status" value="1"/>
</dbReference>
<evidence type="ECO:0000256" key="5">
    <source>
        <dbReference type="SAM" id="MobiDB-lite"/>
    </source>
</evidence>
<accession>A0AAD8YDH2</accession>
<dbReference type="EMBL" id="JATAAI010000007">
    <property type="protein sequence ID" value="KAK1744474.1"/>
    <property type="molecule type" value="Genomic_DNA"/>
</dbReference>
<keyword evidence="6" id="KW-0732">Signal</keyword>
<dbReference type="GO" id="GO:0032259">
    <property type="term" value="P:methylation"/>
    <property type="evidence" value="ECO:0007669"/>
    <property type="project" value="UniProtKB-KW"/>
</dbReference>
<keyword evidence="3" id="KW-0489">Methyltransferase</keyword>
<keyword evidence="4" id="KW-0808">Transferase</keyword>
<name>A0AAD8YDH2_9STRA</name>
<evidence type="ECO:0000313" key="8">
    <source>
        <dbReference type="Proteomes" id="UP001224775"/>
    </source>
</evidence>
<dbReference type="Proteomes" id="UP001224775">
    <property type="component" value="Unassembled WGS sequence"/>
</dbReference>
<feature type="chain" id="PRO_5042230345" evidence="6">
    <location>
        <begin position="33"/>
        <end position="264"/>
    </location>
</feature>
<proteinExistence type="predicted"/>
<dbReference type="AlphaFoldDB" id="A0AAD8YDH2"/>
<evidence type="ECO:0000256" key="1">
    <source>
        <dbReference type="ARBA" id="ARBA00004496"/>
    </source>
</evidence>
<keyword evidence="8" id="KW-1185">Reference proteome</keyword>
<feature type="compositionally biased region" description="Basic residues" evidence="5">
    <location>
        <begin position="63"/>
        <end position="76"/>
    </location>
</feature>
<evidence type="ECO:0000256" key="2">
    <source>
        <dbReference type="ARBA" id="ARBA00022490"/>
    </source>
</evidence>
<sequence>MTKTKRNNLVGRQQPLLLLQLLLLLLPQSCFSAAPLSSFVVRTHVGVASSSAVHRVVTLNAKRNKRKRVSNSKTKSKAAQQSQPQQQSSLATQNPPATLAGIEEDHRFEQFFYSDAAANQIYQVVDLYDRPLLLCNPTLAVMAEKKSKEYKLLDRDTRFNFLDGFQEFSLTEPHLVTDYDFDAVFIDPPFANVTPDQVARCLRLMGANQVPLWVAYNSRREEKLLGALNKLDCPDLEPKWQLSYKEGVSSNTQDSIWLYGPVNA</sequence>
<dbReference type="GO" id="GO:0005737">
    <property type="term" value="C:cytoplasm"/>
    <property type="evidence" value="ECO:0007669"/>
    <property type="project" value="UniProtKB-SubCell"/>
</dbReference>
<evidence type="ECO:0000313" key="7">
    <source>
        <dbReference type="EMBL" id="KAK1744474.1"/>
    </source>
</evidence>
<feature type="signal peptide" evidence="6">
    <location>
        <begin position="1"/>
        <end position="32"/>
    </location>
</feature>
<comment type="subcellular location">
    <subcellularLocation>
        <location evidence="1">Cytoplasm</location>
    </subcellularLocation>
</comment>
<dbReference type="InterPro" id="IPR041370">
    <property type="entry name" value="Mlase_EEF1AKMT1/ZCCHC4"/>
</dbReference>
<comment type="caution">
    <text evidence="7">The sequence shown here is derived from an EMBL/GenBank/DDBJ whole genome shotgun (WGS) entry which is preliminary data.</text>
</comment>
<evidence type="ECO:0000256" key="6">
    <source>
        <dbReference type="SAM" id="SignalP"/>
    </source>
</evidence>
<reference evidence="7" key="1">
    <citation type="submission" date="2023-06" db="EMBL/GenBank/DDBJ databases">
        <title>Survivors Of The Sea: Transcriptome response of Skeletonema marinoi to long-term dormancy.</title>
        <authorList>
            <person name="Pinder M.I.M."/>
            <person name="Kourtchenko O."/>
            <person name="Robertson E.K."/>
            <person name="Larsson T."/>
            <person name="Maumus F."/>
            <person name="Osuna-Cruz C.M."/>
            <person name="Vancaester E."/>
            <person name="Stenow R."/>
            <person name="Vandepoele K."/>
            <person name="Ploug H."/>
            <person name="Bruchert V."/>
            <person name="Godhe A."/>
            <person name="Topel M."/>
        </authorList>
    </citation>
    <scope>NUCLEOTIDE SEQUENCE</scope>
    <source>
        <strain evidence="7">R05AC</strain>
    </source>
</reference>
<gene>
    <name evidence="7" type="ORF">QTG54_005007</name>
</gene>
<dbReference type="GO" id="GO:0008168">
    <property type="term" value="F:methyltransferase activity"/>
    <property type="evidence" value="ECO:0007669"/>
    <property type="project" value="UniProtKB-KW"/>
</dbReference>